<reference evidence="2 3" key="1">
    <citation type="submission" date="2023-02" db="EMBL/GenBank/DDBJ databases">
        <title>Genome sequence of Sphingomonas naphthae.</title>
        <authorList>
            <person name="Kim S."/>
            <person name="Heo J."/>
            <person name="Kwon S.-W."/>
        </authorList>
    </citation>
    <scope>NUCLEOTIDE SEQUENCE [LARGE SCALE GENOMIC DNA]</scope>
    <source>
        <strain evidence="2 3">KACC 18716</strain>
    </source>
</reference>
<organism evidence="2 3">
    <name type="scientific">Sphingomonas naphthae</name>
    <dbReference type="NCBI Taxonomy" id="1813468"/>
    <lineage>
        <taxon>Bacteria</taxon>
        <taxon>Pseudomonadati</taxon>
        <taxon>Pseudomonadota</taxon>
        <taxon>Alphaproteobacteria</taxon>
        <taxon>Sphingomonadales</taxon>
        <taxon>Sphingomonadaceae</taxon>
        <taxon>Sphingomonas</taxon>
    </lineage>
</organism>
<feature type="compositionally biased region" description="Basic and acidic residues" evidence="1">
    <location>
        <begin position="65"/>
        <end position="74"/>
    </location>
</feature>
<evidence type="ECO:0000313" key="3">
    <source>
        <dbReference type="Proteomes" id="UP001220395"/>
    </source>
</evidence>
<protein>
    <submittedName>
        <fullName evidence="2">Uncharacterized protein</fullName>
    </submittedName>
</protein>
<evidence type="ECO:0000256" key="1">
    <source>
        <dbReference type="SAM" id="MobiDB-lite"/>
    </source>
</evidence>
<sequence length="74" mass="8445">MIPAWLNPWRELRQLRALYASVCARLGELERELEGIRYRRSQGARSGNITRKLNQIAATPAPVSHPEHEGQQPV</sequence>
<dbReference type="EMBL" id="CP117411">
    <property type="protein sequence ID" value="WCT73951.1"/>
    <property type="molecule type" value="Genomic_DNA"/>
</dbReference>
<keyword evidence="3" id="KW-1185">Reference proteome</keyword>
<gene>
    <name evidence="2" type="ORF">PQ455_01580</name>
</gene>
<dbReference type="Proteomes" id="UP001220395">
    <property type="component" value="Chromosome"/>
</dbReference>
<name>A0ABY7TL37_9SPHN</name>
<dbReference type="RefSeq" id="WP_273688605.1">
    <property type="nucleotide sequence ID" value="NZ_CP117411.1"/>
</dbReference>
<accession>A0ABY7TL37</accession>
<evidence type="ECO:0000313" key="2">
    <source>
        <dbReference type="EMBL" id="WCT73951.1"/>
    </source>
</evidence>
<feature type="region of interest" description="Disordered" evidence="1">
    <location>
        <begin position="54"/>
        <end position="74"/>
    </location>
</feature>
<proteinExistence type="predicted"/>